<keyword evidence="2" id="KW-0694">RNA-binding</keyword>
<sequence>MQILDEQQIPRSNYVELKVTTETIARAPWAFTRKRLLPWWCQSIVSGTPLIIYGIRDYDGHVKSIEHVRTDVILDHVGRENLDEENYILFLSDMLSWIKNIVCVEDVAVVYAFQWDSNTPSRGVTATALRDVNSFLPEWYVNEMEDYFARVWRQQRRKEEKREMAEVKQREFEELKMKGVRRRIEESWPRTTSSYEPNMREERSYASEHDIEHPQFKSSRFHDVNDGGRTTLEIHDTADEVCYSKRESFQSAE</sequence>
<dbReference type="GO" id="GO:0005829">
    <property type="term" value="C:cytosol"/>
    <property type="evidence" value="ECO:0007669"/>
    <property type="project" value="TreeGrafter"/>
</dbReference>
<evidence type="ECO:0000256" key="3">
    <source>
        <dbReference type="SAM" id="MobiDB-lite"/>
    </source>
</evidence>
<dbReference type="GO" id="GO:0000166">
    <property type="term" value="F:nucleotide binding"/>
    <property type="evidence" value="ECO:0007669"/>
    <property type="project" value="UniProtKB-KW"/>
</dbReference>
<dbReference type="GO" id="GO:0004518">
    <property type="term" value="F:nuclease activity"/>
    <property type="evidence" value="ECO:0007669"/>
    <property type="project" value="UniProtKB-KW"/>
</dbReference>
<keyword evidence="2" id="KW-0540">Nuclease</keyword>
<feature type="compositionally biased region" description="Basic and acidic residues" evidence="3">
    <location>
        <begin position="198"/>
        <end position="232"/>
    </location>
</feature>
<dbReference type="GO" id="GO:0000956">
    <property type="term" value="P:nuclear-transcribed mRNA catabolic process"/>
    <property type="evidence" value="ECO:0007669"/>
    <property type="project" value="TreeGrafter"/>
</dbReference>
<dbReference type="GO" id="GO:0005634">
    <property type="term" value="C:nucleus"/>
    <property type="evidence" value="ECO:0007669"/>
    <property type="project" value="UniProtKB-SubCell"/>
</dbReference>
<gene>
    <name evidence="5" type="ORF">OS493_036711</name>
</gene>
<feature type="domain" description="RAI1-like" evidence="4">
    <location>
        <begin position="6"/>
        <end position="141"/>
    </location>
</feature>
<feature type="region of interest" description="Disordered" evidence="3">
    <location>
        <begin position="192"/>
        <end position="232"/>
    </location>
</feature>
<dbReference type="InterPro" id="IPR013961">
    <property type="entry name" value="RAI1"/>
</dbReference>
<dbReference type="GO" id="GO:0034353">
    <property type="term" value="F:mRNA 5'-diphosphatase activity"/>
    <property type="evidence" value="ECO:0007669"/>
    <property type="project" value="TreeGrafter"/>
</dbReference>
<reference evidence="5" key="1">
    <citation type="submission" date="2023-01" db="EMBL/GenBank/DDBJ databases">
        <title>Genome assembly of the deep-sea coral Lophelia pertusa.</title>
        <authorList>
            <person name="Herrera S."/>
            <person name="Cordes E."/>
        </authorList>
    </citation>
    <scope>NUCLEOTIDE SEQUENCE</scope>
    <source>
        <strain evidence="5">USNM1676648</strain>
        <tissue evidence="5">Polyp</tissue>
    </source>
</reference>
<comment type="caution">
    <text evidence="5">The sequence shown here is derived from an EMBL/GenBank/DDBJ whole genome shotgun (WGS) entry which is preliminary data.</text>
</comment>
<evidence type="ECO:0000256" key="2">
    <source>
        <dbReference type="RuleBase" id="RU367113"/>
    </source>
</evidence>
<dbReference type="GO" id="GO:0046872">
    <property type="term" value="F:metal ion binding"/>
    <property type="evidence" value="ECO:0007669"/>
    <property type="project" value="UniProtKB-KW"/>
</dbReference>
<name>A0A9W9ZIQ5_9CNID</name>
<comment type="subcellular location">
    <subcellularLocation>
        <location evidence="2">Nucleus</location>
    </subcellularLocation>
</comment>
<comment type="function">
    <text evidence="2">Decapping enzyme for NAD-capped RNAs: specifically hydrolyzes the nicotinamide adenine dinucleotide (NAD) cap from a subset of RNAs by removing the entire NAD moiety from the 5'-end of an NAD-capped RNA.</text>
</comment>
<comment type="cofactor">
    <cofactor evidence="2">
        <name>a divalent metal cation</name>
        <dbReference type="ChEBI" id="CHEBI:60240"/>
    </cofactor>
</comment>
<keyword evidence="2" id="KW-0547">Nucleotide-binding</keyword>
<dbReference type="Pfam" id="PF08652">
    <property type="entry name" value="RAI1"/>
    <property type="match status" value="1"/>
</dbReference>
<dbReference type="PANTHER" id="PTHR12395">
    <property type="entry name" value="DOM-3 RELATED"/>
    <property type="match status" value="1"/>
</dbReference>
<keyword evidence="2" id="KW-0539">Nucleus</keyword>
<dbReference type="GO" id="GO:0110155">
    <property type="term" value="P:NAD-cap decapping"/>
    <property type="evidence" value="ECO:0007669"/>
    <property type="project" value="TreeGrafter"/>
</dbReference>
<protein>
    <recommendedName>
        <fullName evidence="2">Decapping nuclease</fullName>
        <ecNumber evidence="2">3.6.1.-</ecNumber>
    </recommendedName>
</protein>
<dbReference type="EC" id="3.6.1.-" evidence="2"/>
<dbReference type="Proteomes" id="UP001163046">
    <property type="component" value="Unassembled WGS sequence"/>
</dbReference>
<evidence type="ECO:0000259" key="4">
    <source>
        <dbReference type="Pfam" id="PF08652"/>
    </source>
</evidence>
<proteinExistence type="inferred from homology"/>
<dbReference type="InterPro" id="IPR039039">
    <property type="entry name" value="RAI1-like_fam"/>
</dbReference>
<dbReference type="EMBL" id="MU825936">
    <property type="protein sequence ID" value="KAJ7382160.1"/>
    <property type="molecule type" value="Genomic_DNA"/>
</dbReference>
<keyword evidence="2" id="KW-0378">Hydrolase</keyword>
<evidence type="ECO:0000313" key="5">
    <source>
        <dbReference type="EMBL" id="KAJ7382160.1"/>
    </source>
</evidence>
<comment type="similarity">
    <text evidence="1 2">Belongs to the DXO/Dom3Z family.</text>
</comment>
<dbReference type="PANTHER" id="PTHR12395:SF9">
    <property type="entry name" value="DECAPPING AND EXORIBONUCLEASE PROTEIN"/>
    <property type="match status" value="1"/>
</dbReference>
<dbReference type="AlphaFoldDB" id="A0A9W9ZIQ5"/>
<dbReference type="OrthoDB" id="5987680at2759"/>
<evidence type="ECO:0000256" key="1">
    <source>
        <dbReference type="ARBA" id="ARBA00006562"/>
    </source>
</evidence>
<keyword evidence="2" id="KW-0479">Metal-binding</keyword>
<evidence type="ECO:0000313" key="6">
    <source>
        <dbReference type="Proteomes" id="UP001163046"/>
    </source>
</evidence>
<accession>A0A9W9ZIQ5</accession>
<keyword evidence="6" id="KW-1185">Reference proteome</keyword>
<dbReference type="GO" id="GO:0003723">
    <property type="term" value="F:RNA binding"/>
    <property type="evidence" value="ECO:0007669"/>
    <property type="project" value="UniProtKB-KW"/>
</dbReference>
<organism evidence="5 6">
    <name type="scientific">Desmophyllum pertusum</name>
    <dbReference type="NCBI Taxonomy" id="174260"/>
    <lineage>
        <taxon>Eukaryota</taxon>
        <taxon>Metazoa</taxon>
        <taxon>Cnidaria</taxon>
        <taxon>Anthozoa</taxon>
        <taxon>Hexacorallia</taxon>
        <taxon>Scleractinia</taxon>
        <taxon>Caryophylliina</taxon>
        <taxon>Caryophylliidae</taxon>
        <taxon>Desmophyllum</taxon>
    </lineage>
</organism>